<dbReference type="SUPFAM" id="SSF81383">
    <property type="entry name" value="F-box domain"/>
    <property type="match status" value="1"/>
</dbReference>
<sequence length="341" mass="38895">MALASLPVELLRSIMAHFEPKELHPLRLTCRRLSIVASSHTMATLAFCLCKPDFDTLQRITSRPELAEHVTSLLYFAEMLSSKRYDLEAYAHAVRSWPFTDAELRDHFATYERLFEAQQEMLSQDTDFRVLEQLIPRLHNLEEITVTSRPGWSGTWEPDGETYDWYGWPLRDDWPLRRNMIEHTAIVSGCGVEQGDGPSRHLRALLRGALAPWDYNYEAYYAEGSGMMDRYTLAPHVTDGSICRTTMKQGVLRTALLSMPNLTTLRLIILGCIESYKLINGTCNPPSLEDMIAPEQVWPKLQFLTLEGMYAKQEQLAGIVLAAKTSLVKLELNMVRLLNGR</sequence>
<evidence type="ECO:0000313" key="2">
    <source>
        <dbReference type="EMBL" id="KAK4443338.1"/>
    </source>
</evidence>
<dbReference type="Proteomes" id="UP001321760">
    <property type="component" value="Unassembled WGS sequence"/>
</dbReference>
<name>A0AAV9G7F1_9PEZI</name>
<proteinExistence type="predicted"/>
<dbReference type="Pfam" id="PF12937">
    <property type="entry name" value="F-box-like"/>
    <property type="match status" value="1"/>
</dbReference>
<comment type="caution">
    <text evidence="2">The sequence shown here is derived from an EMBL/GenBank/DDBJ whole genome shotgun (WGS) entry which is preliminary data.</text>
</comment>
<evidence type="ECO:0000313" key="3">
    <source>
        <dbReference type="Proteomes" id="UP001321760"/>
    </source>
</evidence>
<feature type="domain" description="F-box" evidence="1">
    <location>
        <begin position="1"/>
        <end position="45"/>
    </location>
</feature>
<dbReference type="InterPro" id="IPR036047">
    <property type="entry name" value="F-box-like_dom_sf"/>
</dbReference>
<dbReference type="AlphaFoldDB" id="A0AAV9G7F1"/>
<protein>
    <recommendedName>
        <fullName evidence="1">F-box domain-containing protein</fullName>
    </recommendedName>
</protein>
<reference evidence="2" key="2">
    <citation type="submission" date="2023-05" db="EMBL/GenBank/DDBJ databases">
        <authorList>
            <consortium name="Lawrence Berkeley National Laboratory"/>
            <person name="Steindorff A."/>
            <person name="Hensen N."/>
            <person name="Bonometti L."/>
            <person name="Westerberg I."/>
            <person name="Brannstrom I.O."/>
            <person name="Guillou S."/>
            <person name="Cros-Aarteil S."/>
            <person name="Calhoun S."/>
            <person name="Haridas S."/>
            <person name="Kuo A."/>
            <person name="Mondo S."/>
            <person name="Pangilinan J."/>
            <person name="Riley R."/>
            <person name="Labutti K."/>
            <person name="Andreopoulos B."/>
            <person name="Lipzen A."/>
            <person name="Chen C."/>
            <person name="Yanf M."/>
            <person name="Daum C."/>
            <person name="Ng V."/>
            <person name="Clum A."/>
            <person name="Ohm R."/>
            <person name="Martin F."/>
            <person name="Silar P."/>
            <person name="Natvig D."/>
            <person name="Lalanne C."/>
            <person name="Gautier V."/>
            <person name="Ament-Velasquez S.L."/>
            <person name="Kruys A."/>
            <person name="Hutchinson M.I."/>
            <person name="Powell A.J."/>
            <person name="Barry K."/>
            <person name="Miller A.N."/>
            <person name="Grigoriev I.V."/>
            <person name="Debuchy R."/>
            <person name="Gladieux P."/>
            <person name="Thoren M.H."/>
            <person name="Johannesson H."/>
        </authorList>
    </citation>
    <scope>NUCLEOTIDE SEQUENCE</scope>
    <source>
        <strain evidence="2">PSN243</strain>
    </source>
</reference>
<dbReference type="CDD" id="cd09917">
    <property type="entry name" value="F-box_SF"/>
    <property type="match status" value="1"/>
</dbReference>
<keyword evidence="3" id="KW-1185">Reference proteome</keyword>
<accession>A0AAV9G7F1</accession>
<dbReference type="InterPro" id="IPR001810">
    <property type="entry name" value="F-box_dom"/>
</dbReference>
<dbReference type="EMBL" id="MU865995">
    <property type="protein sequence ID" value="KAK4443338.1"/>
    <property type="molecule type" value="Genomic_DNA"/>
</dbReference>
<organism evidence="2 3">
    <name type="scientific">Podospora aff. communis PSN243</name>
    <dbReference type="NCBI Taxonomy" id="3040156"/>
    <lineage>
        <taxon>Eukaryota</taxon>
        <taxon>Fungi</taxon>
        <taxon>Dikarya</taxon>
        <taxon>Ascomycota</taxon>
        <taxon>Pezizomycotina</taxon>
        <taxon>Sordariomycetes</taxon>
        <taxon>Sordariomycetidae</taxon>
        <taxon>Sordariales</taxon>
        <taxon>Podosporaceae</taxon>
        <taxon>Podospora</taxon>
    </lineage>
</organism>
<evidence type="ECO:0000259" key="1">
    <source>
        <dbReference type="PROSITE" id="PS50181"/>
    </source>
</evidence>
<gene>
    <name evidence="2" type="ORF">QBC34DRAFT_443484</name>
</gene>
<reference evidence="2" key="1">
    <citation type="journal article" date="2023" name="Mol. Phylogenet. Evol.">
        <title>Genome-scale phylogeny and comparative genomics of the fungal order Sordariales.</title>
        <authorList>
            <person name="Hensen N."/>
            <person name="Bonometti L."/>
            <person name="Westerberg I."/>
            <person name="Brannstrom I.O."/>
            <person name="Guillou S."/>
            <person name="Cros-Aarteil S."/>
            <person name="Calhoun S."/>
            <person name="Haridas S."/>
            <person name="Kuo A."/>
            <person name="Mondo S."/>
            <person name="Pangilinan J."/>
            <person name="Riley R."/>
            <person name="LaButti K."/>
            <person name="Andreopoulos B."/>
            <person name="Lipzen A."/>
            <person name="Chen C."/>
            <person name="Yan M."/>
            <person name="Daum C."/>
            <person name="Ng V."/>
            <person name="Clum A."/>
            <person name="Steindorff A."/>
            <person name="Ohm R.A."/>
            <person name="Martin F."/>
            <person name="Silar P."/>
            <person name="Natvig D.O."/>
            <person name="Lalanne C."/>
            <person name="Gautier V."/>
            <person name="Ament-Velasquez S.L."/>
            <person name="Kruys A."/>
            <person name="Hutchinson M.I."/>
            <person name="Powell A.J."/>
            <person name="Barry K."/>
            <person name="Miller A.N."/>
            <person name="Grigoriev I.V."/>
            <person name="Debuchy R."/>
            <person name="Gladieux P."/>
            <person name="Hiltunen Thoren M."/>
            <person name="Johannesson H."/>
        </authorList>
    </citation>
    <scope>NUCLEOTIDE SEQUENCE</scope>
    <source>
        <strain evidence="2">PSN243</strain>
    </source>
</reference>
<dbReference type="PROSITE" id="PS50181">
    <property type="entry name" value="FBOX"/>
    <property type="match status" value="1"/>
</dbReference>